<evidence type="ECO:0000256" key="5">
    <source>
        <dbReference type="ARBA" id="ARBA00022801"/>
    </source>
</evidence>
<evidence type="ECO:0000256" key="1">
    <source>
        <dbReference type="ARBA" id="ARBA00022679"/>
    </source>
</evidence>
<dbReference type="Pfam" id="PF17917">
    <property type="entry name" value="RT_RNaseH"/>
    <property type="match status" value="1"/>
</dbReference>
<keyword evidence="2" id="KW-0548">Nucleotidyltransferase</keyword>
<dbReference type="Gene3D" id="3.30.70.270">
    <property type="match status" value="1"/>
</dbReference>
<accession>A0A1S3YCV0</accession>
<dbReference type="InterPro" id="IPR041373">
    <property type="entry name" value="RT_RNaseH"/>
</dbReference>
<feature type="domain" description="Reverse transcriptase RNase H-like" evidence="8">
    <location>
        <begin position="117"/>
        <end position="180"/>
    </location>
</feature>
<dbReference type="GO" id="GO:0003964">
    <property type="term" value="F:RNA-directed DNA polymerase activity"/>
    <property type="evidence" value="ECO:0007669"/>
    <property type="project" value="UniProtKB-KW"/>
</dbReference>
<dbReference type="InterPro" id="IPR043502">
    <property type="entry name" value="DNA/RNA_pol_sf"/>
</dbReference>
<evidence type="ECO:0000256" key="3">
    <source>
        <dbReference type="ARBA" id="ARBA00022722"/>
    </source>
</evidence>
<evidence type="ECO:0000256" key="6">
    <source>
        <dbReference type="ARBA" id="ARBA00022918"/>
    </source>
</evidence>
<dbReference type="Pfam" id="PF13456">
    <property type="entry name" value="RVT_3"/>
    <property type="match status" value="1"/>
</dbReference>
<gene>
    <name evidence="9" type="primary">LOC107774711</name>
</gene>
<dbReference type="KEGG" id="nta:107774711"/>
<sequence length="490" mass="55266">MDVYIDDMLVKSLNADDHLKHLQETFDILRKHNVKLSLEKCAFRVGSDKLLAFLVSQRGIEVNPDKIKAIKDIPGQLTSVKDVQRLTERFAAVRSGLKSSSTVSEVAVSAILVREDEGAETHYPHLEKLALALVVASRKLKPNLQCYPIVVVTNFPLRNVLHNPELSGRLAKWAIEISEFDIEYKPRTAMKSQVLANFVADFSPRVRARGGFNHALGGNPESGLKMVPLTNNEAEYEALVKGLELARGLGSEVIEIKCDSQLVVNQVEWSITHIPREENVEANALANLRNEFIEYLRHGKLPEDPKVSRALRTKAAHYCLMDGQLYKRSYQGQLARCLGASEADYVMGEIHEETCGNQPNADLLVLKLVKEGTIGPEWNNTQRRSFRNMIDASSMQSWRLGFEEGDSEHSGSQHWEAGSDVRRSLPVSAITDKGSYELEYQDGVKLPSHWNVTHLKSFNLNRVFLARFLTRQLWKAYYKKIAIGKDKSFK</sequence>
<dbReference type="PANTHER" id="PTHR48475">
    <property type="entry name" value="RIBONUCLEASE H"/>
    <property type="match status" value="1"/>
</dbReference>
<dbReference type="SMR" id="A0A1S3YCV0"/>
<dbReference type="InterPro" id="IPR036397">
    <property type="entry name" value="RNaseH_sf"/>
</dbReference>
<dbReference type="OrthoDB" id="101614at2759"/>
<dbReference type="Gene3D" id="3.30.420.10">
    <property type="entry name" value="Ribonuclease H-like superfamily/Ribonuclease H"/>
    <property type="match status" value="1"/>
</dbReference>
<evidence type="ECO:0000256" key="2">
    <source>
        <dbReference type="ARBA" id="ARBA00022695"/>
    </source>
</evidence>
<reference evidence="9" key="1">
    <citation type="submission" date="2025-08" db="UniProtKB">
        <authorList>
            <consortium name="RefSeq"/>
        </authorList>
    </citation>
    <scope>IDENTIFICATION</scope>
</reference>
<name>A0A1S3YCV0_TOBAC</name>
<evidence type="ECO:0000313" key="9">
    <source>
        <dbReference type="RefSeq" id="XP_016449828.1"/>
    </source>
</evidence>
<evidence type="ECO:0000256" key="4">
    <source>
        <dbReference type="ARBA" id="ARBA00022759"/>
    </source>
</evidence>
<dbReference type="RefSeq" id="XP_016449828.1">
    <property type="nucleotide sequence ID" value="XM_016594342.1"/>
</dbReference>
<dbReference type="AlphaFoldDB" id="A0A1S3YCV0"/>
<dbReference type="InterPro" id="IPR043128">
    <property type="entry name" value="Rev_trsase/Diguanyl_cyclase"/>
</dbReference>
<keyword evidence="5" id="KW-0378">Hydrolase</keyword>
<dbReference type="OMA" id="VEWSITH"/>
<proteinExistence type="predicted"/>
<dbReference type="PANTHER" id="PTHR48475:SF2">
    <property type="entry name" value="RIBONUCLEASE H"/>
    <property type="match status" value="1"/>
</dbReference>
<keyword evidence="6" id="KW-0695">RNA-directed DNA polymerase</keyword>
<dbReference type="GO" id="GO:0003676">
    <property type="term" value="F:nucleic acid binding"/>
    <property type="evidence" value="ECO:0007669"/>
    <property type="project" value="InterPro"/>
</dbReference>
<organism evidence="9">
    <name type="scientific">Nicotiana tabacum</name>
    <name type="common">Common tobacco</name>
    <dbReference type="NCBI Taxonomy" id="4097"/>
    <lineage>
        <taxon>Eukaryota</taxon>
        <taxon>Viridiplantae</taxon>
        <taxon>Streptophyta</taxon>
        <taxon>Embryophyta</taxon>
        <taxon>Tracheophyta</taxon>
        <taxon>Spermatophyta</taxon>
        <taxon>Magnoliopsida</taxon>
        <taxon>eudicotyledons</taxon>
        <taxon>Gunneridae</taxon>
        <taxon>Pentapetalae</taxon>
        <taxon>asterids</taxon>
        <taxon>lamiids</taxon>
        <taxon>Solanales</taxon>
        <taxon>Solanaceae</taxon>
        <taxon>Nicotianoideae</taxon>
        <taxon>Nicotianeae</taxon>
        <taxon>Nicotiana</taxon>
    </lineage>
</organism>
<dbReference type="InterPro" id="IPR012337">
    <property type="entry name" value="RNaseH-like_sf"/>
</dbReference>
<evidence type="ECO:0008006" key="10">
    <source>
        <dbReference type="Google" id="ProtNLM"/>
    </source>
</evidence>
<dbReference type="SUPFAM" id="SSF53098">
    <property type="entry name" value="Ribonuclease H-like"/>
    <property type="match status" value="1"/>
</dbReference>
<keyword evidence="1" id="KW-0808">Transferase</keyword>
<dbReference type="GO" id="GO:0004523">
    <property type="term" value="F:RNA-DNA hybrid ribonuclease activity"/>
    <property type="evidence" value="ECO:0007669"/>
    <property type="project" value="InterPro"/>
</dbReference>
<keyword evidence="3" id="KW-0540">Nuclease</keyword>
<feature type="domain" description="RNase H type-1" evidence="7">
    <location>
        <begin position="230"/>
        <end position="267"/>
    </location>
</feature>
<keyword evidence="4" id="KW-0255">Endonuclease</keyword>
<evidence type="ECO:0000259" key="7">
    <source>
        <dbReference type="Pfam" id="PF13456"/>
    </source>
</evidence>
<protein>
    <recommendedName>
        <fullName evidence="10">Reverse transcriptase domain-containing protein</fullName>
    </recommendedName>
</protein>
<evidence type="ECO:0000259" key="8">
    <source>
        <dbReference type="Pfam" id="PF17917"/>
    </source>
</evidence>
<dbReference type="SUPFAM" id="SSF56672">
    <property type="entry name" value="DNA/RNA polymerases"/>
    <property type="match status" value="1"/>
</dbReference>
<dbReference type="PaxDb" id="4097-A0A1S3YCV0"/>
<dbReference type="InterPro" id="IPR002156">
    <property type="entry name" value="RNaseH_domain"/>
</dbReference>